<dbReference type="GeneID" id="300655889"/>
<evidence type="ECO:0000256" key="2">
    <source>
        <dbReference type="ARBA" id="ARBA00022475"/>
    </source>
</evidence>
<protein>
    <recommendedName>
        <fullName evidence="6">TVP38/TMEM64 family membrane protein</fullName>
    </recommendedName>
</protein>
<keyword evidence="5 6" id="KW-0472">Membrane</keyword>
<dbReference type="PANTHER" id="PTHR12677">
    <property type="entry name" value="GOLGI APPARATUS MEMBRANE PROTEIN TVP38-RELATED"/>
    <property type="match status" value="1"/>
</dbReference>
<reference evidence="8 9" key="1">
    <citation type="journal article" date="2016" name="Int. J. Syst. Evol. Microbiol.">
        <title>Pyruvatibacter mobilis gen. nov., sp. nov., a marine bacterium from the culture broth of Picochlorum sp. 122.</title>
        <authorList>
            <person name="Wang G."/>
            <person name="Tang M."/>
            <person name="Wu H."/>
            <person name="Dai S."/>
            <person name="Li T."/>
            <person name="Chen C."/>
            <person name="He H."/>
            <person name="Fan J."/>
            <person name="Xiang W."/>
            <person name="Li X."/>
        </authorList>
    </citation>
    <scope>NUCLEOTIDE SEQUENCE [LARGE SCALE GENOMIC DNA]</scope>
    <source>
        <strain evidence="8 9">GYP-11</strain>
    </source>
</reference>
<comment type="subcellular location">
    <subcellularLocation>
        <location evidence="1 6">Cell membrane</location>
        <topology evidence="1 6">Multi-pass membrane protein</topology>
    </subcellularLocation>
</comment>
<evidence type="ECO:0000256" key="3">
    <source>
        <dbReference type="ARBA" id="ARBA00022692"/>
    </source>
</evidence>
<dbReference type="Pfam" id="PF09335">
    <property type="entry name" value="VTT_dom"/>
    <property type="match status" value="1"/>
</dbReference>
<feature type="transmembrane region" description="Helical" evidence="6">
    <location>
        <begin position="171"/>
        <end position="196"/>
    </location>
</feature>
<dbReference type="RefSeq" id="WP_160587015.1">
    <property type="nucleotide sequence ID" value="NZ_BMHN01000001.1"/>
</dbReference>
<dbReference type="InterPro" id="IPR032816">
    <property type="entry name" value="VTT_dom"/>
</dbReference>
<evidence type="ECO:0000313" key="9">
    <source>
        <dbReference type="Proteomes" id="UP000470384"/>
    </source>
</evidence>
<gene>
    <name evidence="8" type="ORF">GTQ45_04445</name>
</gene>
<evidence type="ECO:0000256" key="1">
    <source>
        <dbReference type="ARBA" id="ARBA00004651"/>
    </source>
</evidence>
<name>A0A845Q8J2_9HYPH</name>
<evidence type="ECO:0000259" key="7">
    <source>
        <dbReference type="Pfam" id="PF09335"/>
    </source>
</evidence>
<feature type="transmembrane region" description="Helical" evidence="6">
    <location>
        <begin position="93"/>
        <end position="119"/>
    </location>
</feature>
<keyword evidence="9" id="KW-1185">Reference proteome</keyword>
<keyword evidence="3 6" id="KW-0812">Transmembrane</keyword>
<dbReference type="PANTHER" id="PTHR12677:SF59">
    <property type="entry name" value="GOLGI APPARATUS MEMBRANE PROTEIN TVP38-RELATED"/>
    <property type="match status" value="1"/>
</dbReference>
<keyword evidence="4 6" id="KW-1133">Transmembrane helix</keyword>
<sequence>MTDQSTDPTKDAQGFSLKRSLPLVVLVALIGAAFYFDLHSYLSLQTIAENREALTGFVAGNILVAVAAFVAVYIVVVALSLPGGALLTITGGFLFGPLLGGLATVVGATIGATIIFLIAKTSFGEPLAARAGPWLEKLRDGFRKDALSYLLFLRLVPAFPFWLVNLAPAVLGVGLGTYVIGTFVGIIPGTFAFAFVGAGLDSIIEAQQEAYNACIAEKGADGGCSFALDPGSLLTPEILIAFAALGVVALIPVVIRRLRDRKSAA</sequence>
<feature type="transmembrane region" description="Helical" evidence="6">
    <location>
        <begin position="21"/>
        <end position="38"/>
    </location>
</feature>
<evidence type="ECO:0000256" key="6">
    <source>
        <dbReference type="RuleBase" id="RU366058"/>
    </source>
</evidence>
<feature type="domain" description="VTT" evidence="7">
    <location>
        <begin position="84"/>
        <end position="198"/>
    </location>
</feature>
<dbReference type="GO" id="GO:0005886">
    <property type="term" value="C:plasma membrane"/>
    <property type="evidence" value="ECO:0007669"/>
    <property type="project" value="UniProtKB-SubCell"/>
</dbReference>
<feature type="transmembrane region" description="Helical" evidence="6">
    <location>
        <begin position="146"/>
        <end position="164"/>
    </location>
</feature>
<dbReference type="AlphaFoldDB" id="A0A845Q8J2"/>
<accession>A0A845Q8J2</accession>
<evidence type="ECO:0000256" key="4">
    <source>
        <dbReference type="ARBA" id="ARBA00022989"/>
    </source>
</evidence>
<evidence type="ECO:0000256" key="5">
    <source>
        <dbReference type="ARBA" id="ARBA00023136"/>
    </source>
</evidence>
<organism evidence="8 9">
    <name type="scientific">Pyruvatibacter mobilis</name>
    <dbReference type="NCBI Taxonomy" id="1712261"/>
    <lineage>
        <taxon>Bacteria</taxon>
        <taxon>Pseudomonadati</taxon>
        <taxon>Pseudomonadota</taxon>
        <taxon>Alphaproteobacteria</taxon>
        <taxon>Hyphomicrobiales</taxon>
        <taxon>Parvibaculaceae</taxon>
        <taxon>Pyruvatibacter</taxon>
    </lineage>
</organism>
<comment type="caution">
    <text evidence="8">The sequence shown here is derived from an EMBL/GenBank/DDBJ whole genome shotgun (WGS) entry which is preliminary data.</text>
</comment>
<feature type="transmembrane region" description="Helical" evidence="6">
    <location>
        <begin position="238"/>
        <end position="255"/>
    </location>
</feature>
<feature type="transmembrane region" description="Helical" evidence="6">
    <location>
        <begin position="58"/>
        <end position="81"/>
    </location>
</feature>
<keyword evidence="2 6" id="KW-1003">Cell membrane</keyword>
<evidence type="ECO:0000313" key="8">
    <source>
        <dbReference type="EMBL" id="NBG94975.1"/>
    </source>
</evidence>
<dbReference type="EMBL" id="WXYQ01000004">
    <property type="protein sequence ID" value="NBG94975.1"/>
    <property type="molecule type" value="Genomic_DNA"/>
</dbReference>
<dbReference type="InterPro" id="IPR015414">
    <property type="entry name" value="TMEM64"/>
</dbReference>
<comment type="similarity">
    <text evidence="6">Belongs to the TVP38/TMEM64 family.</text>
</comment>
<proteinExistence type="inferred from homology"/>
<dbReference type="OrthoDB" id="9779114at2"/>
<dbReference type="Proteomes" id="UP000470384">
    <property type="component" value="Unassembled WGS sequence"/>
</dbReference>